<dbReference type="EMBL" id="OX459964">
    <property type="protein sequence ID" value="CAI9168740.1"/>
    <property type="molecule type" value="Genomic_DNA"/>
</dbReference>
<dbReference type="PANTHER" id="PTHR11010">
    <property type="entry name" value="PROTEASE S28 PRO-X CARBOXYPEPTIDASE-RELATED"/>
    <property type="match status" value="1"/>
</dbReference>
<dbReference type="Pfam" id="PF05577">
    <property type="entry name" value="Peptidase_S28"/>
    <property type="match status" value="1"/>
</dbReference>
<gene>
    <name evidence="7" type="ORF">MRATA1EN1_LOCUS17702</name>
</gene>
<protein>
    <submittedName>
        <fullName evidence="7">Uncharacterized protein</fullName>
    </submittedName>
</protein>
<keyword evidence="2" id="KW-0645">Protease</keyword>
<evidence type="ECO:0000256" key="6">
    <source>
        <dbReference type="SAM" id="MobiDB-lite"/>
    </source>
</evidence>
<dbReference type="InterPro" id="IPR029058">
    <property type="entry name" value="AB_hydrolase_fold"/>
</dbReference>
<dbReference type="InterPro" id="IPR008758">
    <property type="entry name" value="Peptidase_S28"/>
</dbReference>
<organism evidence="7 8">
    <name type="scientific">Rangifer tarandus platyrhynchus</name>
    <name type="common">Svalbard reindeer</name>
    <dbReference type="NCBI Taxonomy" id="3082113"/>
    <lineage>
        <taxon>Eukaryota</taxon>
        <taxon>Metazoa</taxon>
        <taxon>Chordata</taxon>
        <taxon>Craniata</taxon>
        <taxon>Vertebrata</taxon>
        <taxon>Euteleostomi</taxon>
        <taxon>Mammalia</taxon>
        <taxon>Eutheria</taxon>
        <taxon>Laurasiatheria</taxon>
        <taxon>Artiodactyla</taxon>
        <taxon>Ruminantia</taxon>
        <taxon>Pecora</taxon>
        <taxon>Cervidae</taxon>
        <taxon>Odocoileinae</taxon>
        <taxon>Rangifer</taxon>
    </lineage>
</organism>
<evidence type="ECO:0000256" key="1">
    <source>
        <dbReference type="ARBA" id="ARBA00011079"/>
    </source>
</evidence>
<keyword evidence="3" id="KW-0732">Signal</keyword>
<reference evidence="7" key="1">
    <citation type="submission" date="2023-04" db="EMBL/GenBank/DDBJ databases">
        <authorList>
            <consortium name="ELIXIR-Norway"/>
        </authorList>
    </citation>
    <scope>NUCLEOTIDE SEQUENCE [LARGE SCALE GENOMIC DNA]</scope>
</reference>
<evidence type="ECO:0000256" key="3">
    <source>
        <dbReference type="ARBA" id="ARBA00022729"/>
    </source>
</evidence>
<evidence type="ECO:0000256" key="5">
    <source>
        <dbReference type="ARBA" id="ARBA00023180"/>
    </source>
</evidence>
<evidence type="ECO:0000256" key="4">
    <source>
        <dbReference type="ARBA" id="ARBA00022801"/>
    </source>
</evidence>
<dbReference type="Gene3D" id="3.40.50.1820">
    <property type="entry name" value="alpha/beta hydrolase"/>
    <property type="match status" value="1"/>
</dbReference>
<keyword evidence="8" id="KW-1185">Reference proteome</keyword>
<accession>A0ABN8Z5P5</accession>
<keyword evidence="4" id="KW-0378">Hydrolase</keyword>
<evidence type="ECO:0000313" key="8">
    <source>
        <dbReference type="Proteomes" id="UP001176941"/>
    </source>
</evidence>
<name>A0ABN8Z5P5_RANTA</name>
<feature type="compositionally biased region" description="Basic and acidic residues" evidence="6">
    <location>
        <begin position="163"/>
        <end position="177"/>
    </location>
</feature>
<feature type="region of interest" description="Disordered" evidence="6">
    <location>
        <begin position="135"/>
        <end position="191"/>
    </location>
</feature>
<evidence type="ECO:0000256" key="2">
    <source>
        <dbReference type="ARBA" id="ARBA00022670"/>
    </source>
</evidence>
<dbReference type="Proteomes" id="UP001176941">
    <property type="component" value="Chromosome 28"/>
</dbReference>
<evidence type="ECO:0000313" key="7">
    <source>
        <dbReference type="EMBL" id="CAI9168740.1"/>
    </source>
</evidence>
<proteinExistence type="inferred from homology"/>
<sequence length="191" mass="20312">MGNSGKKQKAHLSTSSVARAVAQTNPYYGGQAPGATQVLFVNGDADPWHVLSVTQPLGPSEPALLIPSASHCLDMAPERPSDSASLRLARQTRRFPGFKGRFHLGTERSRLRSEWSGGAFVCVCVSRQGCGTDIHGTGPGGPRRQGIWASSGSSRTVRGLGGEIDRKRAKRQAEKVRVAPGKPELFPESGP</sequence>
<comment type="similarity">
    <text evidence="1">Belongs to the peptidase S28 family.</text>
</comment>
<keyword evidence="5" id="KW-0325">Glycoprotein</keyword>
<dbReference type="PANTHER" id="PTHR11010:SF11">
    <property type="entry name" value="THYMUS-SPECIFIC SERINE PROTEASE"/>
    <property type="match status" value="1"/>
</dbReference>